<dbReference type="SUPFAM" id="SSF55194">
    <property type="entry name" value="Ribosome recycling factor, RRF"/>
    <property type="match status" value="1"/>
</dbReference>
<keyword evidence="2" id="KW-0648">Protein biosynthesis</keyword>
<dbReference type="GO" id="GO:0006412">
    <property type="term" value="P:translation"/>
    <property type="evidence" value="ECO:0007669"/>
    <property type="project" value="UniProtKB-KW"/>
</dbReference>
<sequence>MEELKDIIFSCKKEMKIIFCNLKKEINHIRLGSKSIVSFLEKIKVKYYGSFITLIEISSITIVDNMNIIVTPWDSNTTSLIDKAIINANLGFTPTNKGTSIHIHIPVLTEESRNDLVKKIKNYTDQSKILIRNIRKKYNQYLKKLNFSEDLNKIGENKIQKITNEYIEKINILFFIKEKEILTI</sequence>
<organism evidence="4">
    <name type="scientific">Blattabacterium sp.</name>
    <name type="common">Balta sp.</name>
    <dbReference type="NCBI Taxonomy" id="2712791"/>
    <lineage>
        <taxon>Bacteria</taxon>
        <taxon>Pseudomonadati</taxon>
        <taxon>Bacteroidota</taxon>
        <taxon>Flavobacteriia</taxon>
        <taxon>Flavobacteriales</taxon>
        <taxon>Blattabacteriaceae</taxon>
        <taxon>Blattabacterium</taxon>
    </lineage>
</organism>
<reference evidence="4" key="1">
    <citation type="journal article" date="2020" name="Biol. Lett.">
        <title>Evolutionary rates are correlated between cockroach symbionts and mitochondrial genomes.</title>
        <authorList>
            <person name="Arab D.A."/>
            <person name="Bourguignon T."/>
            <person name="Wang Z."/>
            <person name="Ho S.Y.W."/>
            <person name="Lo N."/>
        </authorList>
    </citation>
    <scope>NUCLEOTIDE SEQUENCE</scope>
    <source>
        <strain evidence="4">DHOG346</strain>
    </source>
</reference>
<protein>
    <submittedName>
        <fullName evidence="4">Ribosome recycling factor</fullName>
    </submittedName>
</protein>
<dbReference type="FunFam" id="3.30.1360.40:FF:000001">
    <property type="entry name" value="Ribosome-recycling factor"/>
    <property type="match status" value="1"/>
</dbReference>
<dbReference type="EMBL" id="MN042884">
    <property type="protein sequence ID" value="QID56864.1"/>
    <property type="molecule type" value="Genomic_DNA"/>
</dbReference>
<dbReference type="InterPro" id="IPR036191">
    <property type="entry name" value="RRF_sf"/>
</dbReference>
<dbReference type="AlphaFoldDB" id="A0A6G6BXY9"/>
<dbReference type="Pfam" id="PF01765">
    <property type="entry name" value="RRF"/>
    <property type="match status" value="1"/>
</dbReference>
<dbReference type="InterPro" id="IPR023584">
    <property type="entry name" value="Ribosome_recyc_fac_dom"/>
</dbReference>
<accession>A0A6G6BXY9</accession>
<name>A0A6G6BXY9_9FLAO</name>
<dbReference type="InterPro" id="IPR002661">
    <property type="entry name" value="Ribosome_recyc_fac"/>
</dbReference>
<evidence type="ECO:0000256" key="2">
    <source>
        <dbReference type="ARBA" id="ARBA00022917"/>
    </source>
</evidence>
<comment type="similarity">
    <text evidence="1">Belongs to the RRF family.</text>
</comment>
<dbReference type="Gene3D" id="1.10.132.20">
    <property type="entry name" value="Ribosome-recycling factor"/>
    <property type="match status" value="1"/>
</dbReference>
<evidence type="ECO:0000256" key="1">
    <source>
        <dbReference type="ARBA" id="ARBA00005912"/>
    </source>
</evidence>
<feature type="domain" description="Ribosome recycling factor" evidence="3">
    <location>
        <begin position="22"/>
        <end position="182"/>
    </location>
</feature>
<dbReference type="PANTHER" id="PTHR20982">
    <property type="entry name" value="RIBOSOME RECYCLING FACTOR"/>
    <property type="match status" value="1"/>
</dbReference>
<evidence type="ECO:0000313" key="4">
    <source>
        <dbReference type="EMBL" id="QID56864.1"/>
    </source>
</evidence>
<feature type="non-terminal residue" evidence="4">
    <location>
        <position position="184"/>
    </location>
</feature>
<dbReference type="GO" id="GO:0043023">
    <property type="term" value="F:ribosomal large subunit binding"/>
    <property type="evidence" value="ECO:0007669"/>
    <property type="project" value="TreeGrafter"/>
</dbReference>
<proteinExistence type="inferred from homology"/>
<dbReference type="PANTHER" id="PTHR20982:SF3">
    <property type="entry name" value="MITOCHONDRIAL RIBOSOME RECYCLING FACTOR PSEUDO 1"/>
    <property type="match status" value="1"/>
</dbReference>
<dbReference type="Gene3D" id="3.30.1360.40">
    <property type="match status" value="1"/>
</dbReference>
<evidence type="ECO:0000259" key="3">
    <source>
        <dbReference type="Pfam" id="PF01765"/>
    </source>
</evidence>